<dbReference type="AlphaFoldDB" id="A0A0A6UCR8"/>
<dbReference type="eggNOG" id="ENOG5033CEF">
    <property type="taxonomic scope" value="Bacteria"/>
</dbReference>
<comment type="caution">
    <text evidence="1">The sequence shown here is derived from an EMBL/GenBank/DDBJ whole genome shotgun (WGS) entry which is preliminary data.</text>
</comment>
<reference evidence="1 2" key="1">
    <citation type="submission" date="2014-10" db="EMBL/GenBank/DDBJ databases">
        <title>Draft genome sequence of Actinoplanes utahensis NRRL 12052.</title>
        <authorList>
            <person name="Velasco-Bucheli B."/>
            <person name="del Cerro C."/>
            <person name="Hormigo D."/>
            <person name="Garcia J.L."/>
            <person name="Acebal C."/>
            <person name="Arroyo M."/>
            <person name="de la Mata I."/>
        </authorList>
    </citation>
    <scope>NUCLEOTIDE SEQUENCE [LARGE SCALE GENOMIC DNA]</scope>
    <source>
        <strain evidence="1 2">NRRL 12052</strain>
    </source>
</reference>
<dbReference type="EMBL" id="JRTT01000140">
    <property type="protein sequence ID" value="KHD72089.1"/>
    <property type="molecule type" value="Genomic_DNA"/>
</dbReference>
<sequence>MIDEVDQLIVDAGRLWLAAADQRRLVERFSEVCHSLPWPAFLDTVARMRIAGTVWWNLRGAAYEMDPHARQYLESLFLYHRQRNAVLRDEISAIAAAFADDNVPVAFRKGAFLAFHRYPDTGMRVMNDIDVLVDPDHAKRAAETLRRLGYGTGRLDAADRVLTPESRARTAFFHLHTNNLPPMKRPTGSPYATHIRVDPVINLFLPGSGYSVNVADLLARAVTVPLGGVPAPVLAPEDFLLDLCAHTFKDCTTIRSLHRGGHRRIAQHCDIQALVGYPGTSFDWAVFVATSIRYDVAAPCYFTLAHTAALFPGVVPDPVITELAEAAGRGPDFLDEYGHVDLPEPRRWEQDIRTRLFSGRLPGDLPSSRSLV</sequence>
<proteinExistence type="predicted"/>
<organism evidence="1 2">
    <name type="scientific">Actinoplanes utahensis</name>
    <dbReference type="NCBI Taxonomy" id="1869"/>
    <lineage>
        <taxon>Bacteria</taxon>
        <taxon>Bacillati</taxon>
        <taxon>Actinomycetota</taxon>
        <taxon>Actinomycetes</taxon>
        <taxon>Micromonosporales</taxon>
        <taxon>Micromonosporaceae</taxon>
        <taxon>Actinoplanes</taxon>
    </lineage>
</organism>
<evidence type="ECO:0000313" key="1">
    <source>
        <dbReference type="EMBL" id="KHD72089.1"/>
    </source>
</evidence>
<protein>
    <recommendedName>
        <fullName evidence="3">Nucleotidyltransferase family protein</fullName>
    </recommendedName>
</protein>
<accession>A0A0A6UCR8</accession>
<dbReference type="Pfam" id="PF14907">
    <property type="entry name" value="NTP_transf_5"/>
    <property type="match status" value="1"/>
</dbReference>
<dbReference type="Proteomes" id="UP000054537">
    <property type="component" value="Unassembled WGS sequence"/>
</dbReference>
<name>A0A0A6UCR8_ACTUT</name>
<dbReference type="OrthoDB" id="4159853at2"/>
<evidence type="ECO:0008006" key="3">
    <source>
        <dbReference type="Google" id="ProtNLM"/>
    </source>
</evidence>
<dbReference type="Gene3D" id="3.30.460.40">
    <property type="match status" value="1"/>
</dbReference>
<gene>
    <name evidence="1" type="ORF">MB27_42375</name>
</gene>
<evidence type="ECO:0000313" key="2">
    <source>
        <dbReference type="Proteomes" id="UP000054537"/>
    </source>
</evidence>
<dbReference type="STRING" id="1869.MB27_42375"/>
<keyword evidence="2" id="KW-1185">Reference proteome</keyword>
<dbReference type="InterPro" id="IPR039498">
    <property type="entry name" value="NTP_transf_5"/>
</dbReference>
<dbReference type="RefSeq" id="WP_043533873.1">
    <property type="nucleotide sequence ID" value="NZ_BAABKU010000002.1"/>
</dbReference>